<evidence type="ECO:0000313" key="2">
    <source>
        <dbReference type="PIR" id="S50903"/>
    </source>
</evidence>
<accession>Q7M226</accession>
<reference evidence="2" key="1">
    <citation type="journal article" date="1994" name="Eur. J. Biochem.">
        <title>Evidence for domain structures of the trifunctional protein and the tetrafunctional protein acting in glyoxysomal fatty acid beta-oxidation.</title>
        <authorList>
            <person name="Guhnemann-Schafer K."/>
            <person name="Engeland K."/>
            <person name="Linder D."/>
            <person name="Kindl H."/>
        </authorList>
    </citation>
    <scope>PROTEIN SEQUENCE</scope>
</reference>
<proteinExistence type="evidence at protein level"/>
<dbReference type="PIR" id="S50903">
    <property type="entry name" value="S50903"/>
</dbReference>
<dbReference type="AlphaFoldDB" id="Q7M226"/>
<feature type="region of interest" description="Disordered" evidence="1">
    <location>
        <begin position="1"/>
        <end position="31"/>
    </location>
</feature>
<feature type="non-terminal residue" evidence="2">
    <location>
        <position position="31"/>
    </location>
</feature>
<sequence length="31" mass="3604">MMLTSKPVKGESTQKGFYLYDKNRKSKPDPE</sequence>
<organism evidence="2">
    <name type="scientific">Cucumis sativus</name>
    <name type="common">Cucumber</name>
    <dbReference type="NCBI Taxonomy" id="3659"/>
    <lineage>
        <taxon>Eukaryota</taxon>
        <taxon>Viridiplantae</taxon>
        <taxon>Streptophyta</taxon>
        <taxon>Embryophyta</taxon>
        <taxon>Tracheophyta</taxon>
        <taxon>Spermatophyta</taxon>
        <taxon>Magnoliopsida</taxon>
        <taxon>eudicotyledons</taxon>
        <taxon>Gunneridae</taxon>
        <taxon>Pentapetalae</taxon>
        <taxon>rosids</taxon>
        <taxon>fabids</taxon>
        <taxon>Cucurbitales</taxon>
        <taxon>Cucurbitaceae</taxon>
        <taxon>Benincaseae</taxon>
        <taxon>Cucumis</taxon>
    </lineage>
</organism>
<name>Q7M226_CUCSA</name>
<evidence type="ECO:0000256" key="1">
    <source>
        <dbReference type="SAM" id="MobiDB-lite"/>
    </source>
</evidence>
<protein>
    <submittedName>
        <fullName evidence="2">Fatty acid beta-oxidation multifunctional protein I, glyoxysomal</fullName>
    </submittedName>
</protein>
<feature type="compositionally biased region" description="Basic and acidic residues" evidence="1">
    <location>
        <begin position="21"/>
        <end position="31"/>
    </location>
</feature>
<keyword id="KW-0903">Direct protein sequencing</keyword>